<feature type="transmembrane region" description="Helical" evidence="2">
    <location>
        <begin position="590"/>
        <end position="610"/>
    </location>
</feature>
<evidence type="ECO:0000313" key="5">
    <source>
        <dbReference type="Proteomes" id="UP001562178"/>
    </source>
</evidence>
<dbReference type="InterPro" id="IPR012332">
    <property type="entry name" value="Autotransporter_pectin_lyase_C"/>
</dbReference>
<dbReference type="Proteomes" id="UP001562178">
    <property type="component" value="Unassembled WGS sequence"/>
</dbReference>
<evidence type="ECO:0000313" key="4">
    <source>
        <dbReference type="EMBL" id="MEY2249566.1"/>
    </source>
</evidence>
<evidence type="ECO:0000256" key="2">
    <source>
        <dbReference type="SAM" id="Phobius"/>
    </source>
</evidence>
<dbReference type="RefSeq" id="WP_369458741.1">
    <property type="nucleotide sequence ID" value="NZ_JBGBDC010000001.1"/>
</dbReference>
<dbReference type="SUPFAM" id="SSF51126">
    <property type="entry name" value="Pectin lyase-like"/>
    <property type="match status" value="1"/>
</dbReference>
<accession>A0ABV4AXU1</accession>
<dbReference type="InterPro" id="IPR051551">
    <property type="entry name" value="Autotransporter_adhesion"/>
</dbReference>
<organism evidence="4 5">
    <name type="scientific">Comamonas sediminis</name>
    <dbReference type="NCBI Taxonomy" id="1783360"/>
    <lineage>
        <taxon>Bacteria</taxon>
        <taxon>Pseudomonadati</taxon>
        <taxon>Pseudomonadota</taxon>
        <taxon>Betaproteobacteria</taxon>
        <taxon>Burkholderiales</taxon>
        <taxon>Comamonadaceae</taxon>
        <taxon>Comamonas</taxon>
    </lineage>
</organism>
<dbReference type="InterPro" id="IPR013425">
    <property type="entry name" value="Autotrns_rpt"/>
</dbReference>
<dbReference type="Gene3D" id="2.160.20.20">
    <property type="match status" value="1"/>
</dbReference>
<dbReference type="EMBL" id="JBGBDC010000001">
    <property type="protein sequence ID" value="MEY2249566.1"/>
    <property type="molecule type" value="Genomic_DNA"/>
</dbReference>
<sequence length="620" mass="61041">MAQAQTISITGDSTPAGEMGASYDTARIIVGNTSAGALDVRGGGKLTSTDVFLGPAPGGNGTATVDGTGSSWVINAPFTVGLIIGQGQGSGTLRVTNGGSITNNKNLTASNAPNSIALIEVDGANSTLTNGGLCAMGGSDTSTMRISNGGMVRCGGIGRIGFGSATLAGAGSKWVIGTDLYMAAATDMHSTLNIGEGSVVEIGGTAEVPSFADATISTSATVNIEGSTTPGALAAASLLFGPNEAGVLNFNHSDTSGNYQFATPMTGPGRVYVLNGGATTLTGNNSYTGPTSVTEGTLRAGSATALSSATAFSISTNGTLDTGTFSPTLSSLHNAGAVTMLAGGTSSTLTISGEYYGHLGSIALNTVLGDSSAASQKLIVNGNAMGVTTLNITNLGGAGAQTTGNGILVVQVAGTSFGNFELPEPGYIQAGGFRYSLAKVGNNWYLQSEEQLEAAAPAASVVCDPSELNGADTLVATCKVSLSVAATADLPINLTLPATHPRYTTTCSSPITVPANATEASCTITAAASAGADGADVTAVLAIAPPTVADAYTITGPAAEVLIKAVEGRDGGGGDNGGGDNGGGAVPHKVPTMGAAGLMAMASILSLLGLRRMRKDRTLV</sequence>
<feature type="domain" description="Autochaperone" evidence="3">
    <location>
        <begin position="342"/>
        <end position="437"/>
    </location>
</feature>
<keyword evidence="1" id="KW-0732">Signal</keyword>
<dbReference type="PANTHER" id="PTHR35037:SF3">
    <property type="entry name" value="C-TERMINAL REGION OF AIDA-LIKE PROTEIN"/>
    <property type="match status" value="1"/>
</dbReference>
<keyword evidence="2" id="KW-1133">Transmembrane helix</keyword>
<protein>
    <submittedName>
        <fullName evidence="4">Autotransporter outer membrane beta-barrel domain-containing protein</fullName>
    </submittedName>
</protein>
<keyword evidence="2" id="KW-0812">Transmembrane</keyword>
<dbReference type="NCBIfam" id="TIGR04393">
    <property type="entry name" value="rpt_T5SS_PEPC"/>
    <property type="match status" value="2"/>
</dbReference>
<dbReference type="NCBIfam" id="TIGR02601">
    <property type="entry name" value="autotrns_rpt"/>
    <property type="match status" value="1"/>
</dbReference>
<dbReference type="InterPro" id="IPR011050">
    <property type="entry name" value="Pectin_lyase_fold/virulence"/>
</dbReference>
<proteinExistence type="predicted"/>
<evidence type="ECO:0000256" key="1">
    <source>
        <dbReference type="ARBA" id="ARBA00022729"/>
    </source>
</evidence>
<dbReference type="CDD" id="cd01344">
    <property type="entry name" value="PL2_Passenger_AT"/>
    <property type="match status" value="1"/>
</dbReference>
<keyword evidence="2" id="KW-0472">Membrane</keyword>
<comment type="caution">
    <text evidence="4">The sequence shown here is derived from an EMBL/GenBank/DDBJ whole genome shotgun (WGS) entry which is preliminary data.</text>
</comment>
<keyword evidence="5" id="KW-1185">Reference proteome</keyword>
<gene>
    <name evidence="4" type="ORF">AB7A72_00985</name>
</gene>
<dbReference type="PANTHER" id="PTHR35037">
    <property type="entry name" value="C-TERMINAL REGION OF AIDA-LIKE PROTEIN"/>
    <property type="match status" value="1"/>
</dbReference>
<evidence type="ECO:0000259" key="3">
    <source>
        <dbReference type="Pfam" id="PF18883"/>
    </source>
</evidence>
<dbReference type="InterPro" id="IPR030895">
    <property type="entry name" value="T5SS_PEPC_rpt"/>
</dbReference>
<reference evidence="4 5" key="1">
    <citation type="journal article" date="2016" name="Int. J. Syst. Evol. Microbiol.">
        <title>Description of Comamonas sediminis sp. nov., isolated from lagoon sediments.</title>
        <authorList>
            <person name="Subhash Y."/>
            <person name="Bang J.J."/>
            <person name="You T.H."/>
            <person name="Lee S.S."/>
        </authorList>
    </citation>
    <scope>NUCLEOTIDE SEQUENCE [LARGE SCALE GENOMIC DNA]</scope>
    <source>
        <strain evidence="4 5">JCM 31169</strain>
    </source>
</reference>
<dbReference type="InterPro" id="IPR043990">
    <property type="entry name" value="AC_1"/>
</dbReference>
<name>A0ABV4AXU1_9BURK</name>
<dbReference type="InterPro" id="IPR006315">
    <property type="entry name" value="OM_autotransptr_brl_dom"/>
</dbReference>
<dbReference type="NCBIfam" id="TIGR01414">
    <property type="entry name" value="autotrans_barl"/>
    <property type="match status" value="1"/>
</dbReference>
<dbReference type="Pfam" id="PF18883">
    <property type="entry name" value="AC_1"/>
    <property type="match status" value="1"/>
</dbReference>